<dbReference type="EMBL" id="JGYV01000025">
    <property type="protein sequence ID" value="KFI59495.1"/>
    <property type="molecule type" value="Genomic_DNA"/>
</dbReference>
<proteinExistence type="predicted"/>
<feature type="domain" description="DUF3322" evidence="2">
    <location>
        <begin position="22"/>
        <end position="184"/>
    </location>
</feature>
<organism evidence="3 4">
    <name type="scientific">Bifidobacterium cuniculi</name>
    <dbReference type="NCBI Taxonomy" id="1688"/>
    <lineage>
        <taxon>Bacteria</taxon>
        <taxon>Bacillati</taxon>
        <taxon>Actinomycetota</taxon>
        <taxon>Actinomycetes</taxon>
        <taxon>Bifidobacteriales</taxon>
        <taxon>Bifidobacteriaceae</taxon>
        <taxon>Bifidobacterium</taxon>
    </lineage>
</organism>
<dbReference type="Pfam" id="PF09983">
    <property type="entry name" value="JetD_C"/>
    <property type="match status" value="1"/>
</dbReference>
<dbReference type="InterPro" id="IPR024537">
    <property type="entry name" value="DUF3322"/>
</dbReference>
<feature type="domain" description="Wadjet protein JetD C-terminal" evidence="1">
    <location>
        <begin position="197"/>
        <end position="372"/>
    </location>
</feature>
<protein>
    <recommendedName>
        <fullName evidence="5">DUF2399 domain-containing protein</fullName>
    </recommendedName>
</protein>
<name>A0A087AL45_9BIFI</name>
<accession>A0A087AL45</accession>
<evidence type="ECO:0008006" key="5">
    <source>
        <dbReference type="Google" id="ProtNLM"/>
    </source>
</evidence>
<comment type="caution">
    <text evidence="3">The sequence shown here is derived from an EMBL/GenBank/DDBJ whole genome shotgun (WGS) entry which is preliminary data.</text>
</comment>
<reference evidence="3 4" key="1">
    <citation type="submission" date="2014-03" db="EMBL/GenBank/DDBJ databases">
        <title>Genomics of Bifidobacteria.</title>
        <authorList>
            <person name="Ventura M."/>
            <person name="Milani C."/>
            <person name="Lugli G.A."/>
        </authorList>
    </citation>
    <scope>NUCLEOTIDE SEQUENCE [LARGE SCALE GENOMIC DNA]</scope>
    <source>
        <strain evidence="3 4">LMG 10738</strain>
    </source>
</reference>
<gene>
    <name evidence="3" type="ORF">BCUN_1620</name>
</gene>
<dbReference type="RefSeq" id="WP_051921023.1">
    <property type="nucleotide sequence ID" value="NZ_JGYV01000025.1"/>
</dbReference>
<dbReference type="InterPro" id="IPR024534">
    <property type="entry name" value="JetD_C"/>
</dbReference>
<dbReference type="eggNOG" id="COG4924">
    <property type="taxonomic scope" value="Bacteria"/>
</dbReference>
<dbReference type="PIRSF" id="PIRSF028408">
    <property type="entry name" value="UCP028408"/>
    <property type="match status" value="1"/>
</dbReference>
<evidence type="ECO:0000313" key="3">
    <source>
        <dbReference type="EMBL" id="KFI59495.1"/>
    </source>
</evidence>
<evidence type="ECO:0000313" key="4">
    <source>
        <dbReference type="Proteomes" id="UP000029067"/>
    </source>
</evidence>
<dbReference type="Proteomes" id="UP000029067">
    <property type="component" value="Unassembled WGS sequence"/>
</dbReference>
<dbReference type="OrthoDB" id="322908at2"/>
<sequence length="378" mass="41340">MRSPRELASLVEAHLGRHLFDVADPWPLTLTVQLPSARALEDDPAGAARTNREILAWADAHGVATRLTVRRMGGTPLELVSHVTIPDEDVAQRVVGRAMRGRRCRVLARAARIRALGWPVGEECVMRVVRWTEDADDLDFDLLMAAAVWFHGHLGAVASMTAREVPLEGFSGKWLGGVRSLHRRALCALLEVDGLPLRERPEEVRYRYLDPAAAGWAERLATEVQEAPELPVARAIVVENKDTYLAMPAMAGTVCVFGAGFAVGAAVRLLPWLAGLDVAYWGDLDAAGFEILASLRAAGLAARAVGMDLATYERFRAYGTALGERGTPIKASEPKEGLDLTDDEYALYGALCRQELGVPRVEQERIPLDWVMSVPQPR</sequence>
<evidence type="ECO:0000259" key="2">
    <source>
        <dbReference type="Pfam" id="PF11795"/>
    </source>
</evidence>
<dbReference type="Pfam" id="PF11795">
    <property type="entry name" value="DUF3322"/>
    <property type="match status" value="1"/>
</dbReference>
<evidence type="ECO:0000259" key="1">
    <source>
        <dbReference type="Pfam" id="PF09983"/>
    </source>
</evidence>
<dbReference type="STRING" id="1688.BCUN_1620"/>
<keyword evidence="4" id="KW-1185">Reference proteome</keyword>
<dbReference type="InterPro" id="IPR014544">
    <property type="entry name" value="UCP028408"/>
</dbReference>
<dbReference type="AlphaFoldDB" id="A0A087AL45"/>